<protein>
    <recommendedName>
        <fullName evidence="3">DUF2252 domain-containing protein</fullName>
    </recommendedName>
</protein>
<dbReference type="EMBL" id="BDQK01000006">
    <property type="protein sequence ID" value="GBF80196.1"/>
    <property type="molecule type" value="Genomic_DNA"/>
</dbReference>
<dbReference type="RefSeq" id="WP_124975044.1">
    <property type="nucleotide sequence ID" value="NZ_BDQK01000006.1"/>
</dbReference>
<evidence type="ECO:0000313" key="1">
    <source>
        <dbReference type="EMBL" id="GBF80196.1"/>
    </source>
</evidence>
<keyword evidence="2" id="KW-1185">Reference proteome</keyword>
<comment type="caution">
    <text evidence="1">The sequence shown here is derived from an EMBL/GenBank/DDBJ whole genome shotgun (WGS) entry which is preliminary data.</text>
</comment>
<dbReference type="OrthoDB" id="1491115at2"/>
<accession>A0A401IG56</accession>
<dbReference type="AlphaFoldDB" id="A0A401IG56"/>
<evidence type="ECO:0000313" key="2">
    <source>
        <dbReference type="Proteomes" id="UP000287247"/>
    </source>
</evidence>
<dbReference type="PANTHER" id="PTHR39441">
    <property type="entry name" value="DUF2252 DOMAIN-CONTAINING PROTEIN"/>
    <property type="match status" value="1"/>
</dbReference>
<dbReference type="Pfam" id="PF10009">
    <property type="entry name" value="DUF2252"/>
    <property type="match status" value="1"/>
</dbReference>
<dbReference type="InterPro" id="IPR018721">
    <property type="entry name" value="DUF2252"/>
</dbReference>
<gene>
    <name evidence="1" type="ORF">AsFPU1_1597</name>
</gene>
<reference evidence="2" key="1">
    <citation type="submission" date="2017-05" db="EMBL/GenBank/DDBJ databases">
        <title>Physiological properties and genetic analysis related to exopolysaccharide production of fresh-water unicellular cyanobacterium Aphanothece sacrum, Suizenji Nori, that has been cultured as a food source in Japan.</title>
        <authorList>
            <person name="Kanesaki Y."/>
            <person name="Yoshikawa S."/>
            <person name="Ohki K."/>
        </authorList>
    </citation>
    <scope>NUCLEOTIDE SEQUENCE [LARGE SCALE GENOMIC DNA]</scope>
    <source>
        <strain evidence="2">FPU1</strain>
    </source>
</reference>
<dbReference type="PANTHER" id="PTHR39441:SF1">
    <property type="entry name" value="DUF2252 DOMAIN-CONTAINING PROTEIN"/>
    <property type="match status" value="1"/>
</dbReference>
<dbReference type="Proteomes" id="UP000287247">
    <property type="component" value="Unassembled WGS sequence"/>
</dbReference>
<sequence length="490" mass="54628">MNDSQSFTPQSSPVTDPNHPFFLAQDLESWQHLPYYEPNLKIDSWPGRHKIGKALRLKTPREVHNRWEAPSNRPDPVEFIKATHEGRQANLVPIRMGRMSASPFSFFRGTAGVMAWDLAHTPVSGIQVLIDGDAHLNNFGLSGTPQRTVVFDLDDFDEVTYGCWEWDLKRLAASINVAARESGLKKNDRCEAVMASVAGYQENAEHLESLRILQVWYLHHYPGEESTVFKPDAKIKEILEKAVKKALDNTNVSLLEDLACRSVEGKWQFIENPPLLIRTDEVTSQKIIGSLISYAETLAPERRYMFQRYRVVDVAHRVVGISSVGLRTYLVMLLGNDDSDPLFLQVKEGISPVFAPYGPSLPPTVTHQGQRVVFGQRVLQAATDVLLGWTSIDGRPFYVRQLKNLKGSIPLNSLKGSAFMTYARACGTLLARAHARSGDIAKIAGYCGTSPILPSAIANFAEAYGEQTEKDWDSLVKAIKEGHIPAEFGI</sequence>
<proteinExistence type="predicted"/>
<evidence type="ECO:0008006" key="3">
    <source>
        <dbReference type="Google" id="ProtNLM"/>
    </source>
</evidence>
<name>A0A401IG56_APHSA</name>
<organism evidence="1 2">
    <name type="scientific">Aphanothece sacrum FPU1</name>
    <dbReference type="NCBI Taxonomy" id="1920663"/>
    <lineage>
        <taxon>Bacteria</taxon>
        <taxon>Bacillati</taxon>
        <taxon>Cyanobacteriota</taxon>
        <taxon>Cyanophyceae</taxon>
        <taxon>Oscillatoriophycideae</taxon>
        <taxon>Chroococcales</taxon>
        <taxon>Aphanothecaceae</taxon>
        <taxon>Aphanothece</taxon>
    </lineage>
</organism>